<dbReference type="OrthoDB" id="1809801at2"/>
<dbReference type="RefSeq" id="WP_150042139.1">
    <property type="nucleotide sequence ID" value="NZ_OW485601.1"/>
</dbReference>
<gene>
    <name evidence="1" type="ORF">F1189_17425</name>
</gene>
<dbReference type="SUPFAM" id="SSF56059">
    <property type="entry name" value="Glutathione synthetase ATP-binding domain-like"/>
    <property type="match status" value="1"/>
</dbReference>
<dbReference type="AlphaFoldDB" id="A0A5M6IRD8"/>
<reference evidence="1 2" key="1">
    <citation type="submission" date="2019-09" db="EMBL/GenBank/DDBJ databases">
        <title>Genome sequence of Rhodovastum atsumiense, a diverse member of the Acetobacteraceae family of non-sulfur purple photosynthetic bacteria.</title>
        <authorList>
            <person name="Meyer T."/>
            <person name="Kyndt J."/>
        </authorList>
    </citation>
    <scope>NUCLEOTIDE SEQUENCE [LARGE SCALE GENOMIC DNA]</scope>
    <source>
        <strain evidence="1 2">DSM 21279</strain>
    </source>
</reference>
<sequence length="359" mass="38772">MIPAIGFLAYGPPAQDLMPAGRLRALLAEAALQSAQLRFFAATDCDSPGRRINAAIWTAAGFIRATCPVPDVVVVLNRPRRPRDQGIAGWLARHCGIIDDRGPDKLELATLLSAGSLARHVIPFAPLPAADMRATLATWMARREPCVVKPANGQRGNSVFFPQPGSNGEWTLHKDNEALRLPAAVDLIRRRIAGRIARRPFLVQRYVTSRAADGRAADLRAHVQRGANGAWGLTRLYVRLGEAGFLVSNISRGGYQGQAEPFLRQRRVRPAAALLAEAETLALGVAEAIERHQGAPLSELGVDLAIDEADALWLIEANVHPQSSLHEHDRAVRTIAYARHLAATPARPMADTGCPVMAG</sequence>
<evidence type="ECO:0008006" key="3">
    <source>
        <dbReference type="Google" id="ProtNLM"/>
    </source>
</evidence>
<dbReference type="Proteomes" id="UP000325255">
    <property type="component" value="Unassembled WGS sequence"/>
</dbReference>
<organism evidence="1 2">
    <name type="scientific">Rhodovastum atsumiense</name>
    <dbReference type="NCBI Taxonomy" id="504468"/>
    <lineage>
        <taxon>Bacteria</taxon>
        <taxon>Pseudomonadati</taxon>
        <taxon>Pseudomonadota</taxon>
        <taxon>Alphaproteobacteria</taxon>
        <taxon>Acetobacterales</taxon>
        <taxon>Acetobacteraceae</taxon>
        <taxon>Rhodovastum</taxon>
    </lineage>
</organism>
<evidence type="ECO:0000313" key="2">
    <source>
        <dbReference type="Proteomes" id="UP000325255"/>
    </source>
</evidence>
<proteinExistence type="predicted"/>
<name>A0A5M6IRD8_9PROT</name>
<dbReference type="EMBL" id="VWPK01000027">
    <property type="protein sequence ID" value="KAA5610856.1"/>
    <property type="molecule type" value="Genomic_DNA"/>
</dbReference>
<protein>
    <recommendedName>
        <fullName evidence="3">ATP-grasp domain-containing protein</fullName>
    </recommendedName>
</protein>
<comment type="caution">
    <text evidence="1">The sequence shown here is derived from an EMBL/GenBank/DDBJ whole genome shotgun (WGS) entry which is preliminary data.</text>
</comment>
<dbReference type="Pfam" id="PF14398">
    <property type="entry name" value="ATPgrasp_YheCD"/>
    <property type="match status" value="1"/>
</dbReference>
<evidence type="ECO:0000313" key="1">
    <source>
        <dbReference type="EMBL" id="KAA5610856.1"/>
    </source>
</evidence>
<keyword evidence="2" id="KW-1185">Reference proteome</keyword>
<accession>A0A5M6IRD8</accession>
<dbReference type="InterPro" id="IPR026838">
    <property type="entry name" value="YheC/D"/>
</dbReference>